<feature type="transmembrane region" description="Helical" evidence="1">
    <location>
        <begin position="21"/>
        <end position="48"/>
    </location>
</feature>
<feature type="transmembrane region" description="Helical" evidence="1">
    <location>
        <begin position="165"/>
        <end position="186"/>
    </location>
</feature>
<proteinExistence type="predicted"/>
<dbReference type="EMBL" id="LOCQ01000060">
    <property type="protein sequence ID" value="OBV37473.1"/>
    <property type="molecule type" value="Genomic_DNA"/>
</dbReference>
<dbReference type="InterPro" id="IPR005625">
    <property type="entry name" value="PepSY-ass_TM"/>
</dbReference>
<organism evidence="2 3">
    <name type="scientific">Janthinobacterium psychrotolerans</name>
    <dbReference type="NCBI Taxonomy" id="1747903"/>
    <lineage>
        <taxon>Bacteria</taxon>
        <taxon>Pseudomonadati</taxon>
        <taxon>Pseudomonadota</taxon>
        <taxon>Betaproteobacteria</taxon>
        <taxon>Burkholderiales</taxon>
        <taxon>Oxalobacteraceae</taxon>
        <taxon>Janthinobacterium</taxon>
    </lineage>
</organism>
<dbReference type="Pfam" id="PF03929">
    <property type="entry name" value="PepSY_TM"/>
    <property type="match status" value="1"/>
</dbReference>
<dbReference type="PATRIC" id="fig|1747903.4.peg.988"/>
<sequence>MSMKLEKAVKTPQSGGLRQAMAWLHTWSGLWISWLLFAIFLTGTLSVFEEPIGHWMQPEHALEEAAHASEPPAPKVADRAQRLALALDFMASAHPQADMWEIWPVQRPGQGLSAYWFQPQGGYGAADLDPLTGKEIKCAHGGVQRATQGGHHFVDFHYELHAGRIGVWIVAITTMVMLVALVSGVITHRRIFKDFFTFRPAKGQRSWLDAHNAVAVLTLPFQLMIAYTGLVFFADDYVPAPVLAQYGVDNAKKSFLADWNDVGKPARSGQPLAIPDLEPFARRAEQAIGQEIRAVVLDNPNDASMRVCMYGWNEDGELFKRISASTGRACYALASGVETAVRQPGGSDTGGAALTRNVMASLHMASFGGLPMRWLYFLCGLAGTAMMGTGAVLFLVKRRQKSLGEFGAATARVYRLVACMNIAAIAGLSIACISYLWANRLIPIGQELRAGWEVRAFFGAWLLTLAHACLRSEKRAWIEQLALLAALCLLLPLLNLLSTGDNLAAQFARGDLESAGVELCAIAFGLLAAWGARTVGTRKSAVVAKKTAPANINRSTTMENNA</sequence>
<dbReference type="PANTHER" id="PTHR34219:SF4">
    <property type="entry name" value="PEPSY DOMAIN-CONTAINING PROTEIN"/>
    <property type="match status" value="1"/>
</dbReference>
<reference evidence="2 3" key="1">
    <citation type="submission" date="2016-04" db="EMBL/GenBank/DDBJ databases">
        <title>Draft genome sequence of Janthinobacterium psychrotolerans sp. nov., isolated from freshwater sediments in Denmark.</title>
        <authorList>
            <person name="Gong X."/>
            <person name="Skrivergaard S."/>
            <person name="Korsgaard B.S."/>
            <person name="Schreiber L."/>
            <person name="Marshall I.P."/>
            <person name="Finster K."/>
            <person name="Schramm A."/>
        </authorList>
    </citation>
    <scope>NUCLEOTIDE SEQUENCE [LARGE SCALE GENOMIC DNA]</scope>
    <source>
        <strain evidence="2 3">S3-2</strain>
    </source>
</reference>
<name>A0A1A7BZF7_9BURK</name>
<dbReference type="AlphaFoldDB" id="A0A1A7BZF7"/>
<keyword evidence="1" id="KW-0812">Transmembrane</keyword>
<feature type="transmembrane region" description="Helical" evidence="1">
    <location>
        <begin position="477"/>
        <end position="494"/>
    </location>
</feature>
<accession>A0A1A7BZF7</accession>
<comment type="caution">
    <text evidence="2">The sequence shown here is derived from an EMBL/GenBank/DDBJ whole genome shotgun (WGS) entry which is preliminary data.</text>
</comment>
<evidence type="ECO:0000313" key="3">
    <source>
        <dbReference type="Proteomes" id="UP000092713"/>
    </source>
</evidence>
<feature type="transmembrane region" description="Helical" evidence="1">
    <location>
        <begin position="450"/>
        <end position="470"/>
    </location>
</feature>
<dbReference type="STRING" id="1747903.ASR47_1003133"/>
<feature type="transmembrane region" description="Helical" evidence="1">
    <location>
        <begin position="374"/>
        <end position="396"/>
    </location>
</feature>
<feature type="transmembrane region" description="Helical" evidence="1">
    <location>
        <begin position="416"/>
        <end position="438"/>
    </location>
</feature>
<evidence type="ECO:0000313" key="2">
    <source>
        <dbReference type="EMBL" id="OBV37473.1"/>
    </source>
</evidence>
<protein>
    <submittedName>
        <fullName evidence="2">Putative iron-regulated membrane protein</fullName>
    </submittedName>
</protein>
<keyword evidence="1" id="KW-1133">Transmembrane helix</keyword>
<evidence type="ECO:0000256" key="1">
    <source>
        <dbReference type="SAM" id="Phobius"/>
    </source>
</evidence>
<dbReference type="Proteomes" id="UP000092713">
    <property type="component" value="Unassembled WGS sequence"/>
</dbReference>
<feature type="transmembrane region" description="Helical" evidence="1">
    <location>
        <begin position="207"/>
        <end position="233"/>
    </location>
</feature>
<keyword evidence="3" id="KW-1185">Reference proteome</keyword>
<dbReference type="PANTHER" id="PTHR34219">
    <property type="entry name" value="IRON-REGULATED INNER MEMBRANE PROTEIN-RELATED"/>
    <property type="match status" value="1"/>
</dbReference>
<keyword evidence="1" id="KW-0472">Membrane</keyword>
<feature type="transmembrane region" description="Helical" evidence="1">
    <location>
        <begin position="514"/>
        <end position="532"/>
    </location>
</feature>
<gene>
    <name evidence="2" type="ORF">ASR47_1003133</name>
</gene>